<reference evidence="2 3" key="1">
    <citation type="submission" date="2023-05" db="EMBL/GenBank/DDBJ databases">
        <title>Sedimentitalea sp. nov. JM2-8.</title>
        <authorList>
            <person name="Huang J."/>
        </authorList>
    </citation>
    <scope>NUCLEOTIDE SEQUENCE [LARGE SCALE GENOMIC DNA]</scope>
    <source>
        <strain evidence="2 3">JM2-8</strain>
    </source>
</reference>
<dbReference type="InterPro" id="IPR036108">
    <property type="entry name" value="4pyrrol_syn_uPrphyn_synt_sf"/>
</dbReference>
<dbReference type="Proteomes" id="UP001227126">
    <property type="component" value="Unassembled WGS sequence"/>
</dbReference>
<evidence type="ECO:0000259" key="1">
    <source>
        <dbReference type="Pfam" id="PF02602"/>
    </source>
</evidence>
<dbReference type="SUPFAM" id="SSF69618">
    <property type="entry name" value="HemD-like"/>
    <property type="match status" value="1"/>
</dbReference>
<feature type="domain" description="Tetrapyrrole biosynthesis uroporphyrinogen III synthase" evidence="1">
    <location>
        <begin position="23"/>
        <end position="217"/>
    </location>
</feature>
<dbReference type="EMBL" id="JASNJE010000001">
    <property type="protein sequence ID" value="MDK3071812.1"/>
    <property type="molecule type" value="Genomic_DNA"/>
</dbReference>
<name>A0ABT7F9M2_9RHOB</name>
<dbReference type="RefSeq" id="WP_284483761.1">
    <property type="nucleotide sequence ID" value="NZ_JASNJE010000001.1"/>
</dbReference>
<dbReference type="Pfam" id="PF02602">
    <property type="entry name" value="HEM4"/>
    <property type="match status" value="1"/>
</dbReference>
<dbReference type="GO" id="GO:0004852">
    <property type="term" value="F:uroporphyrinogen-III synthase activity"/>
    <property type="evidence" value="ECO:0007669"/>
    <property type="project" value="UniProtKB-EC"/>
</dbReference>
<dbReference type="CDD" id="cd06578">
    <property type="entry name" value="HemD"/>
    <property type="match status" value="1"/>
</dbReference>
<sequence>MTRPREASERFVARLPDDLKRRVEPVYAPLIEIVPTGGEIEFGDARAVIFTSAHGVAAASGGTRRRDLPAYCVGLSTTESARRKGWTALCMGETAQELARALLKSDEPGPMLHLSGVNTRGDIAETLSAGGRPTRRQAIYDQPLRFFGAAEQALLASDRSVVVPIFSPRTARQFADQCPAGAASHLVALSPAVAEPLSELTDHAVVVSEEPTADSMVLAIESLVNRLCRVESGGGAQ</sequence>
<dbReference type="InterPro" id="IPR003754">
    <property type="entry name" value="4pyrrol_synth_uPrphyn_synth"/>
</dbReference>
<gene>
    <name evidence="2" type="ORF">QO034_01690</name>
</gene>
<evidence type="ECO:0000313" key="3">
    <source>
        <dbReference type="Proteomes" id="UP001227126"/>
    </source>
</evidence>
<organism evidence="2 3">
    <name type="scientific">Sedimentitalea xiamensis</name>
    <dbReference type="NCBI Taxonomy" id="3050037"/>
    <lineage>
        <taxon>Bacteria</taxon>
        <taxon>Pseudomonadati</taxon>
        <taxon>Pseudomonadota</taxon>
        <taxon>Alphaproteobacteria</taxon>
        <taxon>Rhodobacterales</taxon>
        <taxon>Paracoccaceae</taxon>
        <taxon>Sedimentitalea</taxon>
    </lineage>
</organism>
<proteinExistence type="predicted"/>
<keyword evidence="3" id="KW-1185">Reference proteome</keyword>
<comment type="caution">
    <text evidence="2">The sequence shown here is derived from an EMBL/GenBank/DDBJ whole genome shotgun (WGS) entry which is preliminary data.</text>
</comment>
<dbReference type="Gene3D" id="3.40.50.10090">
    <property type="match status" value="2"/>
</dbReference>
<evidence type="ECO:0000313" key="2">
    <source>
        <dbReference type="EMBL" id="MDK3071812.1"/>
    </source>
</evidence>
<keyword evidence="2" id="KW-0456">Lyase</keyword>
<protein>
    <submittedName>
        <fullName evidence="2">Uroporphyrinogen-III synthase</fullName>
        <ecNumber evidence="2">4.2.1.75</ecNumber>
    </submittedName>
</protein>
<accession>A0ABT7F9M2</accession>
<dbReference type="EC" id="4.2.1.75" evidence="2"/>